<sequence length="366" mass="40063">MCTYCYVYTAADNSWRHRPVRVPDRVLTRSAERIGEHVATHGLRHIRVDLHGGEPLLGGGTAVLRQAAEVRKAVEATGVSCEVQVSVQTNGTLLTDDVIRRLADARIRVGVSLDGGYSHHNKRRVDHSGRPSWDAAVRGLLVLAEYPETYAGILCAVDLDRDPVEIYNSLLEFRPAAIDLLLPHANWSSPPYGKGPSTAGEAPYGEWLTRAFDRWFDGDRYQTRIRLFAEIIGLLLGWDSSAEAVGLSPVAAVLVETDGVIQQVDSLKTAYEGAPETGLDIFRNSFDEALEHPGIAARQLGFAALSDTCGRCPVVAVCGGGHYAHRYERGSGFRNPSVYCADLKLLIRHIARRLERVLGAVPVPVH</sequence>
<keyword evidence="1" id="KW-0949">S-adenosyl-L-methionine</keyword>
<dbReference type="NCBIfam" id="TIGR04269">
    <property type="entry name" value="SAM_SPASM_FxsB"/>
    <property type="match status" value="1"/>
</dbReference>
<evidence type="ECO:0000313" key="7">
    <source>
        <dbReference type="Proteomes" id="UP000466345"/>
    </source>
</evidence>
<dbReference type="PANTHER" id="PTHR43273:SF8">
    <property type="entry name" value="RADICAL SAM DOMAIN PROTEIN"/>
    <property type="match status" value="1"/>
</dbReference>
<dbReference type="InterPro" id="IPR013785">
    <property type="entry name" value="Aldolase_TIM"/>
</dbReference>
<dbReference type="GO" id="GO:0046872">
    <property type="term" value="F:metal ion binding"/>
    <property type="evidence" value="ECO:0007669"/>
    <property type="project" value="UniProtKB-KW"/>
</dbReference>
<keyword evidence="6" id="KW-0560">Oxidoreductase</keyword>
<dbReference type="AlphaFoldDB" id="A0A7K0CLN1"/>
<evidence type="ECO:0000256" key="4">
    <source>
        <dbReference type="ARBA" id="ARBA00023014"/>
    </source>
</evidence>
<keyword evidence="3" id="KW-0408">Iron</keyword>
<dbReference type="SUPFAM" id="SSF102114">
    <property type="entry name" value="Radical SAM enzymes"/>
    <property type="match status" value="1"/>
</dbReference>
<dbReference type="Gene3D" id="3.20.20.70">
    <property type="entry name" value="Aldolase class I"/>
    <property type="match status" value="1"/>
</dbReference>
<keyword evidence="7" id="KW-1185">Reference proteome</keyword>
<dbReference type="InterPro" id="IPR026335">
    <property type="entry name" value="rSAM_SPASM_FxsB"/>
</dbReference>
<dbReference type="EC" id="1.8.98.-" evidence="6"/>
<evidence type="ECO:0000256" key="1">
    <source>
        <dbReference type="ARBA" id="ARBA00022691"/>
    </source>
</evidence>
<dbReference type="GO" id="GO:0016491">
    <property type="term" value="F:oxidoreductase activity"/>
    <property type="evidence" value="ECO:0007669"/>
    <property type="project" value="UniProtKB-KW"/>
</dbReference>
<dbReference type="Proteomes" id="UP000466345">
    <property type="component" value="Unassembled WGS sequence"/>
</dbReference>
<keyword evidence="2" id="KW-0479">Metal-binding</keyword>
<evidence type="ECO:0000256" key="3">
    <source>
        <dbReference type="ARBA" id="ARBA00023004"/>
    </source>
</evidence>
<dbReference type="Pfam" id="PF04055">
    <property type="entry name" value="Radical_SAM"/>
    <property type="match status" value="1"/>
</dbReference>
<protein>
    <submittedName>
        <fullName evidence="6">Anaerobic sulfatase-maturating enzyme</fullName>
        <ecNumber evidence="6">1.8.98.-</ecNumber>
    </submittedName>
</protein>
<reference evidence="6 7" key="1">
    <citation type="submission" date="2019-10" db="EMBL/GenBank/DDBJ databases">
        <title>Streptomyces smaragdinus sp. nov. and Streptomyces fabii sp. nov., isolated from the gut of fungus growing-termite Macrotermes natalensis.</title>
        <authorList>
            <person name="Schwitalla J."/>
            <person name="Benndorf R."/>
            <person name="Martin K."/>
            <person name="De Beer W."/>
            <person name="Kaster A.-K."/>
            <person name="Vollmers J."/>
            <person name="Poulsen M."/>
            <person name="Beemelmanns C."/>
        </authorList>
    </citation>
    <scope>NUCLEOTIDE SEQUENCE [LARGE SCALE GENOMIC DNA]</scope>
    <source>
        <strain evidence="6 7">RB5</strain>
    </source>
</reference>
<comment type="caution">
    <text evidence="6">The sequence shown here is derived from an EMBL/GenBank/DDBJ whole genome shotgun (WGS) entry which is preliminary data.</text>
</comment>
<evidence type="ECO:0000313" key="6">
    <source>
        <dbReference type="EMBL" id="MQY13664.1"/>
    </source>
</evidence>
<dbReference type="CDD" id="cd01335">
    <property type="entry name" value="Radical_SAM"/>
    <property type="match status" value="1"/>
</dbReference>
<evidence type="ECO:0000259" key="5">
    <source>
        <dbReference type="Pfam" id="PF04055"/>
    </source>
</evidence>
<organism evidence="6 7">
    <name type="scientific">Streptomyces smaragdinus</name>
    <dbReference type="NCBI Taxonomy" id="2585196"/>
    <lineage>
        <taxon>Bacteria</taxon>
        <taxon>Bacillati</taxon>
        <taxon>Actinomycetota</taxon>
        <taxon>Actinomycetes</taxon>
        <taxon>Kitasatosporales</taxon>
        <taxon>Streptomycetaceae</taxon>
        <taxon>Streptomyces</taxon>
    </lineage>
</organism>
<proteinExistence type="predicted"/>
<accession>A0A7K0CLN1</accession>
<dbReference type="InterPro" id="IPR023867">
    <property type="entry name" value="Sulphatase_maturase_rSAM"/>
</dbReference>
<dbReference type="InterPro" id="IPR058240">
    <property type="entry name" value="rSAM_sf"/>
</dbReference>
<gene>
    <name evidence="6" type="ORF">SRB5_38140</name>
</gene>
<feature type="domain" description="Radical SAM core" evidence="5">
    <location>
        <begin position="2"/>
        <end position="146"/>
    </location>
</feature>
<keyword evidence="4" id="KW-0411">Iron-sulfur</keyword>
<evidence type="ECO:0000256" key="2">
    <source>
        <dbReference type="ARBA" id="ARBA00022723"/>
    </source>
</evidence>
<dbReference type="InterPro" id="IPR007197">
    <property type="entry name" value="rSAM"/>
</dbReference>
<dbReference type="GO" id="GO:0051536">
    <property type="term" value="F:iron-sulfur cluster binding"/>
    <property type="evidence" value="ECO:0007669"/>
    <property type="project" value="UniProtKB-KW"/>
</dbReference>
<dbReference type="PANTHER" id="PTHR43273">
    <property type="entry name" value="ANAEROBIC SULFATASE-MATURATING ENZYME HOMOLOG ASLB-RELATED"/>
    <property type="match status" value="1"/>
</dbReference>
<dbReference type="EMBL" id="WEGJ01000014">
    <property type="protein sequence ID" value="MQY13664.1"/>
    <property type="molecule type" value="Genomic_DNA"/>
</dbReference>
<name>A0A7K0CLN1_9ACTN</name>